<gene>
    <name evidence="2" type="ORF">MARA_26090</name>
</gene>
<name>A0A7I7RY97_9MYCO</name>
<evidence type="ECO:0000313" key="3">
    <source>
        <dbReference type="Proteomes" id="UP000467428"/>
    </source>
</evidence>
<reference evidence="2 3" key="1">
    <citation type="journal article" date="2019" name="Emerg. Microbes Infect.">
        <title>Comprehensive subspecies identification of 175 nontuberculous mycobacteria species based on 7547 genomic profiles.</title>
        <authorList>
            <person name="Matsumoto Y."/>
            <person name="Kinjo T."/>
            <person name="Motooka D."/>
            <person name="Nabeya D."/>
            <person name="Jung N."/>
            <person name="Uechi K."/>
            <person name="Horii T."/>
            <person name="Iida T."/>
            <person name="Fujita J."/>
            <person name="Nakamura S."/>
        </authorList>
    </citation>
    <scope>NUCLEOTIDE SEQUENCE [LARGE SCALE GENOMIC DNA]</scope>
    <source>
        <strain evidence="2 3">JCM 18538</strain>
    </source>
</reference>
<keyword evidence="3" id="KW-1185">Reference proteome</keyword>
<dbReference type="KEGG" id="marz:MARA_26090"/>
<proteinExistence type="predicted"/>
<dbReference type="AlphaFoldDB" id="A0A7I7RY97"/>
<evidence type="ECO:0000313" key="2">
    <source>
        <dbReference type="EMBL" id="BBY49141.1"/>
    </source>
</evidence>
<dbReference type="EMBL" id="AP022593">
    <property type="protein sequence ID" value="BBY49141.1"/>
    <property type="molecule type" value="Genomic_DNA"/>
</dbReference>
<feature type="compositionally biased region" description="Low complexity" evidence="1">
    <location>
        <begin position="40"/>
        <end position="52"/>
    </location>
</feature>
<geneLocation type="plasmid" evidence="3">
    <name>pjcm18538 dna</name>
</geneLocation>
<dbReference type="Proteomes" id="UP000467428">
    <property type="component" value="Chromosome"/>
</dbReference>
<accession>A0A7I7RY97</accession>
<evidence type="ECO:0000256" key="1">
    <source>
        <dbReference type="SAM" id="MobiDB-lite"/>
    </source>
</evidence>
<organism evidence="2 3">
    <name type="scientific">Mycolicibacterium arabiense</name>
    <dbReference type="NCBI Taxonomy" id="1286181"/>
    <lineage>
        <taxon>Bacteria</taxon>
        <taxon>Bacillati</taxon>
        <taxon>Actinomycetota</taxon>
        <taxon>Actinomycetes</taxon>
        <taxon>Mycobacteriales</taxon>
        <taxon>Mycobacteriaceae</taxon>
        <taxon>Mycolicibacterium</taxon>
    </lineage>
</organism>
<protein>
    <submittedName>
        <fullName evidence="2">Uncharacterized protein</fullName>
    </submittedName>
</protein>
<feature type="region of interest" description="Disordered" evidence="1">
    <location>
        <begin position="33"/>
        <end position="82"/>
    </location>
</feature>
<sequence length="174" mass="18184">MSSNDDGAGRGGGLVGAVASGDIAGYAGVTGSRAVVDPGVSSNDDAVSSNDDAANREGASSGAEPNANPNSFRDRPWWETDPTIQANARRALEEIEDAAPRSPEPTGPDPVFAEIVSGARLRELADARDDLARAKQRYVDAIRGARVAGFSWGEIGRILDVPRQALHRRYGALG</sequence>